<feature type="transmembrane region" description="Helical" evidence="1">
    <location>
        <begin position="20"/>
        <end position="42"/>
    </location>
</feature>
<feature type="transmembrane region" description="Helical" evidence="1">
    <location>
        <begin position="62"/>
        <end position="84"/>
    </location>
</feature>
<dbReference type="Pfam" id="PF05857">
    <property type="entry name" value="TraX"/>
    <property type="match status" value="1"/>
</dbReference>
<dbReference type="InterPro" id="IPR008875">
    <property type="entry name" value="TraX"/>
</dbReference>
<name>A0A9E2NQV1_9FIRM</name>
<organism evidence="2 3">
    <name type="scientific">Candidatus Faecalibacterium intestinavium</name>
    <dbReference type="NCBI Taxonomy" id="2838580"/>
    <lineage>
        <taxon>Bacteria</taxon>
        <taxon>Bacillati</taxon>
        <taxon>Bacillota</taxon>
        <taxon>Clostridia</taxon>
        <taxon>Eubacteriales</taxon>
        <taxon>Oscillospiraceae</taxon>
        <taxon>Faecalibacterium</taxon>
    </lineage>
</organism>
<gene>
    <name evidence="2" type="ORF">H9864_06970</name>
</gene>
<keyword evidence="1" id="KW-0812">Transmembrane</keyword>
<reference evidence="2" key="1">
    <citation type="journal article" date="2021" name="PeerJ">
        <title>Extensive microbial diversity within the chicken gut microbiome revealed by metagenomics and culture.</title>
        <authorList>
            <person name="Gilroy R."/>
            <person name="Ravi A."/>
            <person name="Getino M."/>
            <person name="Pursley I."/>
            <person name="Horton D.L."/>
            <person name="Alikhan N.F."/>
            <person name="Baker D."/>
            <person name="Gharbi K."/>
            <person name="Hall N."/>
            <person name="Watson M."/>
            <person name="Adriaenssens E.M."/>
            <person name="Foster-Nyarko E."/>
            <person name="Jarju S."/>
            <person name="Secka A."/>
            <person name="Antonio M."/>
            <person name="Oren A."/>
            <person name="Chaudhuri R.R."/>
            <person name="La Ragione R."/>
            <person name="Hildebrand F."/>
            <person name="Pallen M.J."/>
        </authorList>
    </citation>
    <scope>NUCLEOTIDE SEQUENCE</scope>
    <source>
        <strain evidence="2">742</strain>
    </source>
</reference>
<dbReference type="EMBL" id="JAHLFH010000144">
    <property type="protein sequence ID" value="MBU3820091.1"/>
    <property type="molecule type" value="Genomic_DNA"/>
</dbReference>
<comment type="caution">
    <text evidence="2">The sequence shown here is derived from an EMBL/GenBank/DDBJ whole genome shotgun (WGS) entry which is preliminary data.</text>
</comment>
<evidence type="ECO:0000313" key="2">
    <source>
        <dbReference type="EMBL" id="MBU3820091.1"/>
    </source>
</evidence>
<dbReference type="AlphaFoldDB" id="A0A9E2NQV1"/>
<evidence type="ECO:0000313" key="3">
    <source>
        <dbReference type="Proteomes" id="UP000824178"/>
    </source>
</evidence>
<evidence type="ECO:0000256" key="1">
    <source>
        <dbReference type="SAM" id="Phobius"/>
    </source>
</evidence>
<keyword evidence="1" id="KW-0472">Membrane</keyword>
<proteinExistence type="predicted"/>
<dbReference type="Proteomes" id="UP000824178">
    <property type="component" value="Unassembled WGS sequence"/>
</dbReference>
<accession>A0A9E2NQV1</accession>
<feature type="transmembrane region" description="Helical" evidence="1">
    <location>
        <begin position="229"/>
        <end position="249"/>
    </location>
</feature>
<feature type="transmembrane region" description="Helical" evidence="1">
    <location>
        <begin position="196"/>
        <end position="217"/>
    </location>
</feature>
<keyword evidence="1" id="KW-1133">Transmembrane helix</keyword>
<sequence length="250" mass="28101">MPETLKTDRRRPLSGTALKWIACASMLIDHAAVAFLEAGLLLQPSRMEALGLSPSQVSGLDLLLRLVGRLAFPIYCFLLVEGFLHTRSVYAYARRLFLFALLSEVPFDWAFYRTPFYWGHQNVYWTLFLGVAGMEFLRRSRSDGPSPSRWKGVLGALACLAAAGFFRTDYDVTGVTLILILYLLRDSRTAQCLSGAFLTAYELTGPLAFVPVWFYSGQRGRCPAWQAKFFYLFYPAHILLLGCASRLLLG</sequence>
<reference evidence="2" key="2">
    <citation type="submission" date="2021-04" db="EMBL/GenBank/DDBJ databases">
        <authorList>
            <person name="Gilroy R."/>
        </authorList>
    </citation>
    <scope>NUCLEOTIDE SEQUENCE</scope>
    <source>
        <strain evidence="2">742</strain>
    </source>
</reference>
<protein>
    <submittedName>
        <fullName evidence="2">Conjugal transfer protein TraX</fullName>
    </submittedName>
</protein>